<evidence type="ECO:0000313" key="2">
    <source>
        <dbReference type="Proteomes" id="UP000009168"/>
    </source>
</evidence>
<keyword evidence="2" id="KW-1185">Reference proteome</keyword>
<dbReference type="EMDB" id="EMD-10860"/>
<organism evidence="1 2">
    <name type="scientific">Tetrahymena thermophila (strain SB210)</name>
    <dbReference type="NCBI Taxonomy" id="312017"/>
    <lineage>
        <taxon>Eukaryota</taxon>
        <taxon>Sar</taxon>
        <taxon>Alveolata</taxon>
        <taxon>Ciliophora</taxon>
        <taxon>Intramacronucleata</taxon>
        <taxon>Oligohymenophorea</taxon>
        <taxon>Hymenostomatida</taxon>
        <taxon>Tetrahymenina</taxon>
        <taxon>Tetrahymenidae</taxon>
        <taxon>Tetrahymena</taxon>
    </lineage>
</organism>
<dbReference type="PDB" id="6YNX">
    <property type="method" value="EM"/>
    <property type="resolution" value="2.50 A"/>
    <property type="chains" value="i1/i2=1-108"/>
</dbReference>
<dbReference type="InParanoid" id="I7M7C0"/>
<dbReference type="EMBL" id="GG662793">
    <property type="protein sequence ID" value="EAR90944.2"/>
    <property type="molecule type" value="Genomic_DNA"/>
</dbReference>
<dbReference type="KEGG" id="tet:TTHERM_00145490"/>
<reference evidence="2" key="1">
    <citation type="journal article" date="2006" name="PLoS Biol.">
        <title>Macronuclear genome sequence of the ciliate Tetrahymena thermophila, a model eukaryote.</title>
        <authorList>
            <person name="Eisen J.A."/>
            <person name="Coyne R.S."/>
            <person name="Wu M."/>
            <person name="Wu D."/>
            <person name="Thiagarajan M."/>
            <person name="Wortman J.R."/>
            <person name="Badger J.H."/>
            <person name="Ren Q."/>
            <person name="Amedeo P."/>
            <person name="Jones K.M."/>
            <person name="Tallon L.J."/>
            <person name="Delcher A.L."/>
            <person name="Salzberg S.L."/>
            <person name="Silva J.C."/>
            <person name="Haas B.J."/>
            <person name="Majoros W.H."/>
            <person name="Farzad M."/>
            <person name="Carlton J.M."/>
            <person name="Smith R.K. Jr."/>
            <person name="Garg J."/>
            <person name="Pearlman R.E."/>
            <person name="Karrer K.M."/>
            <person name="Sun L."/>
            <person name="Manning G."/>
            <person name="Elde N.C."/>
            <person name="Turkewitz A.P."/>
            <person name="Asai D.J."/>
            <person name="Wilkes D.E."/>
            <person name="Wang Y."/>
            <person name="Cai H."/>
            <person name="Collins K."/>
            <person name="Stewart B.A."/>
            <person name="Lee S.R."/>
            <person name="Wilamowska K."/>
            <person name="Weinberg Z."/>
            <person name="Ruzzo W.L."/>
            <person name="Wloga D."/>
            <person name="Gaertig J."/>
            <person name="Frankel J."/>
            <person name="Tsao C.-C."/>
            <person name="Gorovsky M.A."/>
            <person name="Keeling P.J."/>
            <person name="Waller R.F."/>
            <person name="Patron N.J."/>
            <person name="Cherry J.M."/>
            <person name="Stover N.A."/>
            <person name="Krieger C.J."/>
            <person name="del Toro C."/>
            <person name="Ryder H.F."/>
            <person name="Williamson S.C."/>
            <person name="Barbeau R.A."/>
            <person name="Hamilton E.P."/>
            <person name="Orias E."/>
        </authorList>
    </citation>
    <scope>NUCLEOTIDE SEQUENCE [LARGE SCALE GENOMIC DNA]</scope>
    <source>
        <strain evidence="2">SB210</strain>
    </source>
</reference>
<dbReference type="EMDB" id="EMD-10859"/>
<dbReference type="HOGENOM" id="CLU_2338104_0_0_1"/>
<reference evidence="3 4" key="2">
    <citation type="journal article" date="2020" name="Nat. Commun.">
        <title>Type III ATP synthase is a symmetry-deviated dimer that induces membrane curvature through tetramerization.</title>
        <authorList>
            <person name="Flygaard R.K."/>
            <person name="Muhleip A."/>
            <person name="Tobiasson V."/>
            <person name="Amunts A."/>
        </authorList>
    </citation>
    <scope>STRUCTURE BY ELECTRON MICROSCOPY (2.50 ANGSTROMS)</scope>
</reference>
<proteinExistence type="evidence at protein level"/>
<dbReference type="Proteomes" id="UP000009168">
    <property type="component" value="Unassembled WGS sequence"/>
</dbReference>
<name>I7M7C0_TETTS</name>
<dbReference type="OMA" id="KRYHINY"/>
<dbReference type="RefSeq" id="XP_001011189.2">
    <property type="nucleotide sequence ID" value="XM_001011189.3"/>
</dbReference>
<dbReference type="SMR" id="I7M7C0"/>
<dbReference type="STRING" id="312017.I7M7C0"/>
<dbReference type="EMDB" id="EMD-10861"/>
<sequence length="108" mass="12968">MNRSVNIAKNLIQTYRAMSVQSRFAFSTREEEWLDKRTKSQEKVYFDQEDRKAMKRLLEKLNTTSKFVEDSEYLAPQNLEVENILKRYHINYTQALIDELVDWKTGKN</sequence>
<dbReference type="GeneID" id="7836607"/>
<dbReference type="EMDB" id="EMD-10862"/>
<dbReference type="AlphaFoldDB" id="I7M7C0"/>
<dbReference type="PDB" id="6YNY">
    <property type="method" value="EM"/>
    <property type="resolution" value="2.70 A"/>
    <property type="chains" value="i1/i2=1-108"/>
</dbReference>
<evidence type="ECO:0007829" key="3">
    <source>
        <dbReference type="PDB" id="6YNX"/>
    </source>
</evidence>
<gene>
    <name evidence="1" type="ORF">TTHERM_00145490</name>
</gene>
<protein>
    <submittedName>
        <fullName evidence="1">Uncharacterized protein</fullName>
    </submittedName>
</protein>
<dbReference type="PDB" id="6YO0">
    <property type="method" value="EM"/>
    <property type="resolution" value="2.90 A"/>
    <property type="chains" value="i1=1-108"/>
</dbReference>
<dbReference type="eggNOG" id="ENOG502T0MF">
    <property type="taxonomic scope" value="Eukaryota"/>
</dbReference>
<dbReference type="OrthoDB" id="301837at2759"/>
<dbReference type="PDB" id="6YNZ">
    <property type="method" value="EM"/>
    <property type="resolution" value="3.10 A"/>
    <property type="chains" value="i1/i2/i4/i5=1-108"/>
</dbReference>
<evidence type="ECO:0000313" key="1">
    <source>
        <dbReference type="EMBL" id="EAR90944.2"/>
    </source>
</evidence>
<keyword evidence="3 4" id="KW-0002">3D-structure</keyword>
<evidence type="ECO:0007829" key="4">
    <source>
        <dbReference type="PDB" id="6YNY"/>
    </source>
</evidence>
<accession>I7M7C0</accession>